<feature type="transmembrane region" description="Helical" evidence="1">
    <location>
        <begin position="97"/>
        <end position="116"/>
    </location>
</feature>
<keyword evidence="1" id="KW-0472">Membrane</keyword>
<evidence type="ECO:0000313" key="2">
    <source>
        <dbReference type="EMBL" id="MBB3148008.1"/>
    </source>
</evidence>
<gene>
    <name evidence="2" type="ORF">FHS21_004449</name>
</gene>
<dbReference type="RefSeq" id="WP_158482226.1">
    <property type="nucleotide sequence ID" value="NZ_JACHXN010000016.1"/>
</dbReference>
<dbReference type="Proteomes" id="UP000554520">
    <property type="component" value="Unassembled WGS sequence"/>
</dbReference>
<accession>A0A839UAQ4</accession>
<dbReference type="AlphaFoldDB" id="A0A839UAQ4"/>
<feature type="transmembrane region" description="Helical" evidence="1">
    <location>
        <begin position="146"/>
        <end position="165"/>
    </location>
</feature>
<sequence>MIWRSCSIAPLLCKGTGRTGKQMEGPATRTKTREQQFFLRPDSGGYEIATQTRTSDLVVEKESWPTKLRGLRNSARTQLHSVPLAIPKAFNCEVDRGTLFLFLPVFAGIGAIFYFNAAVEPRLSAILSGMTFLVGCHALAQARPVMRLVLLFAIALVAGMLFGKVETIRAGTRMLGSEVTTRMTGRVKAMSRDALLP</sequence>
<organism evidence="2 3">
    <name type="scientific">Phyllobacterium trifolii</name>
    <dbReference type="NCBI Taxonomy" id="300193"/>
    <lineage>
        <taxon>Bacteria</taxon>
        <taxon>Pseudomonadati</taxon>
        <taxon>Pseudomonadota</taxon>
        <taxon>Alphaproteobacteria</taxon>
        <taxon>Hyphomicrobiales</taxon>
        <taxon>Phyllobacteriaceae</taxon>
        <taxon>Phyllobacterium</taxon>
    </lineage>
</organism>
<evidence type="ECO:0000313" key="3">
    <source>
        <dbReference type="Proteomes" id="UP000554520"/>
    </source>
</evidence>
<keyword evidence="3" id="KW-1185">Reference proteome</keyword>
<name>A0A839UAQ4_9HYPH</name>
<comment type="caution">
    <text evidence="2">The sequence shown here is derived from an EMBL/GenBank/DDBJ whole genome shotgun (WGS) entry which is preliminary data.</text>
</comment>
<proteinExistence type="predicted"/>
<evidence type="ECO:0000256" key="1">
    <source>
        <dbReference type="SAM" id="Phobius"/>
    </source>
</evidence>
<protein>
    <submittedName>
        <fullName evidence="2">Uncharacterized protein</fullName>
    </submittedName>
</protein>
<keyword evidence="1" id="KW-0812">Transmembrane</keyword>
<keyword evidence="1" id="KW-1133">Transmembrane helix</keyword>
<reference evidence="2 3" key="1">
    <citation type="submission" date="2020-08" db="EMBL/GenBank/DDBJ databases">
        <title>Genomic Encyclopedia of Type Strains, Phase III (KMG-III): the genomes of soil and plant-associated and newly described type strains.</title>
        <authorList>
            <person name="Whitman W."/>
        </authorList>
    </citation>
    <scope>NUCLEOTIDE SEQUENCE [LARGE SCALE GENOMIC DNA]</scope>
    <source>
        <strain evidence="2 3">CECT 7015</strain>
    </source>
</reference>
<dbReference type="EMBL" id="JACHXN010000016">
    <property type="protein sequence ID" value="MBB3148008.1"/>
    <property type="molecule type" value="Genomic_DNA"/>
</dbReference>